<dbReference type="AlphaFoldDB" id="A0AAP9NKM1"/>
<organism evidence="3 4">
    <name type="scientific">Vreelandella titanicae</name>
    <dbReference type="NCBI Taxonomy" id="664683"/>
    <lineage>
        <taxon>Bacteria</taxon>
        <taxon>Pseudomonadati</taxon>
        <taxon>Pseudomonadota</taxon>
        <taxon>Gammaproteobacteria</taxon>
        <taxon>Oceanospirillales</taxon>
        <taxon>Halomonadaceae</taxon>
        <taxon>Vreelandella</taxon>
    </lineage>
</organism>
<evidence type="ECO:0008006" key="5">
    <source>
        <dbReference type="Google" id="ProtNLM"/>
    </source>
</evidence>
<dbReference type="PANTHER" id="PTHR10545:SF29">
    <property type="entry name" value="GH14572P-RELATED"/>
    <property type="match status" value="1"/>
</dbReference>
<reference evidence="3 4" key="1">
    <citation type="submission" date="2019-12" db="EMBL/GenBank/DDBJ databases">
        <title>Genome sequencing and assembly of endphytes of Porphyra tenera.</title>
        <authorList>
            <person name="Park J.M."/>
            <person name="Shin R."/>
            <person name="Jo S.H."/>
        </authorList>
    </citation>
    <scope>NUCLEOTIDE SEQUENCE [LARGE SCALE GENOMIC DNA]</scope>
    <source>
        <strain evidence="3 4">GPM3</strain>
    </source>
</reference>
<proteinExistence type="predicted"/>
<evidence type="ECO:0000256" key="1">
    <source>
        <dbReference type="ARBA" id="ARBA00022679"/>
    </source>
</evidence>
<dbReference type="SUPFAM" id="SSF55729">
    <property type="entry name" value="Acyl-CoA N-acyltransferases (Nat)"/>
    <property type="match status" value="1"/>
</dbReference>
<evidence type="ECO:0000256" key="2">
    <source>
        <dbReference type="ARBA" id="ARBA00023315"/>
    </source>
</evidence>
<keyword evidence="2" id="KW-0012">Acyltransferase</keyword>
<accession>A0AAP9NKM1</accession>
<dbReference type="PANTHER" id="PTHR10545">
    <property type="entry name" value="DIAMINE N-ACETYLTRANSFERASE"/>
    <property type="match status" value="1"/>
</dbReference>
<name>A0AAP9NKM1_9GAMM</name>
<dbReference type="GO" id="GO:0008080">
    <property type="term" value="F:N-acetyltransferase activity"/>
    <property type="evidence" value="ECO:0007669"/>
    <property type="project" value="UniProtKB-ARBA"/>
</dbReference>
<protein>
    <recommendedName>
        <fullName evidence="5">N-acetyltransferase domain-containing protein</fullName>
    </recommendedName>
</protein>
<keyword evidence="4" id="KW-1185">Reference proteome</keyword>
<dbReference type="InterPro" id="IPR016181">
    <property type="entry name" value="Acyl_CoA_acyltransferase"/>
</dbReference>
<evidence type="ECO:0000313" key="3">
    <source>
        <dbReference type="EMBL" id="QKS23910.1"/>
    </source>
</evidence>
<evidence type="ECO:0000313" key="4">
    <source>
        <dbReference type="Proteomes" id="UP000509761"/>
    </source>
</evidence>
<dbReference type="EMBL" id="CP054580">
    <property type="protein sequence ID" value="QKS23910.1"/>
    <property type="molecule type" value="Genomic_DNA"/>
</dbReference>
<dbReference type="Proteomes" id="UP000509761">
    <property type="component" value="Chromosome"/>
</dbReference>
<sequence length="148" mass="17061">MELARVNDENINDLYDLNVKLAESESQKHLFTADRTSYADAFLASTPACYGLLAYQDNQPIGFYIYNFKFASYVGSRVLYIEDLYLIDGFDGDENKSILLQHAVNESQSENCCRAEMRVLKEFNIGYDLISSFGFSEIKKWNVYRLDL</sequence>
<dbReference type="InterPro" id="IPR051016">
    <property type="entry name" value="Diverse_Substrate_AcTransf"/>
</dbReference>
<gene>
    <name evidence="3" type="ORF">FX987_01677</name>
</gene>
<keyword evidence="1" id="KW-0808">Transferase</keyword>
<dbReference type="RefSeq" id="WP_022523104.1">
    <property type="nucleotide sequence ID" value="NZ_CP054580.1"/>
</dbReference>
<dbReference type="Gene3D" id="3.40.630.30">
    <property type="match status" value="1"/>
</dbReference>